<dbReference type="OrthoDB" id="505607at2759"/>
<evidence type="ECO:0000313" key="3">
    <source>
        <dbReference type="Proteomes" id="UP001165082"/>
    </source>
</evidence>
<feature type="domain" description="SGNH hydrolase-type esterase" evidence="1">
    <location>
        <begin position="28"/>
        <end position="219"/>
    </location>
</feature>
<dbReference type="EMBL" id="BRXZ01001584">
    <property type="protein sequence ID" value="GMH74614.1"/>
    <property type="molecule type" value="Genomic_DNA"/>
</dbReference>
<protein>
    <recommendedName>
        <fullName evidence="1">SGNH hydrolase-type esterase domain-containing protein</fullName>
    </recommendedName>
</protein>
<reference evidence="2" key="1">
    <citation type="submission" date="2022-07" db="EMBL/GenBank/DDBJ databases">
        <title>Genome analysis of Parmales, a sister group of diatoms, reveals the evolutionary specialization of diatoms from phago-mixotrophs to photoautotrophs.</title>
        <authorList>
            <person name="Ban H."/>
            <person name="Sato S."/>
            <person name="Yoshikawa S."/>
            <person name="Kazumasa Y."/>
            <person name="Nakamura Y."/>
            <person name="Ichinomiya M."/>
            <person name="Saitoh K."/>
            <person name="Sato N."/>
            <person name="Blanc-Mathieu R."/>
            <person name="Endo H."/>
            <person name="Kuwata A."/>
            <person name="Ogata H."/>
        </authorList>
    </citation>
    <scope>NUCLEOTIDE SEQUENCE</scope>
</reference>
<proteinExistence type="predicted"/>
<comment type="caution">
    <text evidence="2">The sequence shown here is derived from an EMBL/GenBank/DDBJ whole genome shotgun (WGS) entry which is preliminary data.</text>
</comment>
<dbReference type="Pfam" id="PF13472">
    <property type="entry name" value="Lipase_GDSL_2"/>
    <property type="match status" value="1"/>
</dbReference>
<name>A0A9W7EAU7_9STRA</name>
<dbReference type="SUPFAM" id="SSF52266">
    <property type="entry name" value="SGNH hydrolase"/>
    <property type="match status" value="1"/>
</dbReference>
<dbReference type="PANTHER" id="PTHR30383:SF32">
    <property type="entry name" value="SGNH-HYDROLASE"/>
    <property type="match status" value="1"/>
</dbReference>
<dbReference type="InterPro" id="IPR051532">
    <property type="entry name" value="Ester_Hydrolysis_Enzymes"/>
</dbReference>
<dbReference type="PANTHER" id="PTHR30383">
    <property type="entry name" value="THIOESTERASE 1/PROTEASE 1/LYSOPHOSPHOLIPASE L1"/>
    <property type="match status" value="1"/>
</dbReference>
<dbReference type="GO" id="GO:0004622">
    <property type="term" value="F:phosphatidylcholine lysophospholipase activity"/>
    <property type="evidence" value="ECO:0007669"/>
    <property type="project" value="TreeGrafter"/>
</dbReference>
<evidence type="ECO:0000313" key="2">
    <source>
        <dbReference type="EMBL" id="GMH74614.1"/>
    </source>
</evidence>
<evidence type="ECO:0000259" key="1">
    <source>
        <dbReference type="Pfam" id="PF13472"/>
    </source>
</evidence>
<dbReference type="InterPro" id="IPR036514">
    <property type="entry name" value="SGNH_hydro_sf"/>
</dbReference>
<keyword evidence="3" id="KW-1185">Reference proteome</keyword>
<gene>
    <name evidence="2" type="ORF">TrRE_jg6684</name>
</gene>
<organism evidence="2 3">
    <name type="scientific">Triparma retinervis</name>
    <dbReference type="NCBI Taxonomy" id="2557542"/>
    <lineage>
        <taxon>Eukaryota</taxon>
        <taxon>Sar</taxon>
        <taxon>Stramenopiles</taxon>
        <taxon>Ochrophyta</taxon>
        <taxon>Bolidophyceae</taxon>
        <taxon>Parmales</taxon>
        <taxon>Triparmaceae</taxon>
        <taxon>Triparma</taxon>
    </lineage>
</organism>
<dbReference type="InterPro" id="IPR013830">
    <property type="entry name" value="SGNH_hydro"/>
</dbReference>
<sequence>MSSWMVCQSKLRGEKEKWVGRRGLKLLLLGDSITEHLTGASVGAVSQRFDEVKAEFDSSFEKDSTLALGIAGDQTQHLLWRLGEGGELEGLEPEFVHILIGTNNLGAGFTPEDTFEGIKAVVDLVRGGVPASTRIILQEIFPREFRNPGKKQQIKVAEVNEMMREQWKQEVGTGGGGGVTLAQCGRDFVTDETLGLDERDWKVKVPLMPDHLHPSASGVKLWMDCLKAQMVNTS</sequence>
<accession>A0A9W7EAU7</accession>
<dbReference type="AlphaFoldDB" id="A0A9W7EAU7"/>
<dbReference type="Proteomes" id="UP001165082">
    <property type="component" value="Unassembled WGS sequence"/>
</dbReference>
<dbReference type="Gene3D" id="3.40.50.1110">
    <property type="entry name" value="SGNH hydrolase"/>
    <property type="match status" value="1"/>
</dbReference>